<dbReference type="PRINTS" id="PR00081">
    <property type="entry name" value="GDHRDH"/>
</dbReference>
<gene>
    <name evidence="3" type="ORF">HQ865_18985</name>
</gene>
<evidence type="ECO:0000313" key="3">
    <source>
        <dbReference type="EMBL" id="QKJ31763.1"/>
    </source>
</evidence>
<reference evidence="3 4" key="1">
    <citation type="submission" date="2020-05" db="EMBL/GenBank/DDBJ databases">
        <title>Mucilaginibacter mali sp. nov.</title>
        <authorList>
            <person name="Kim H.S."/>
            <person name="Lee K.C."/>
            <person name="Suh M.K."/>
            <person name="Kim J.-S."/>
            <person name="Han K.-I."/>
            <person name="Eom M.K."/>
            <person name="Shin Y.K."/>
            <person name="Lee J.-S."/>
        </authorList>
    </citation>
    <scope>NUCLEOTIDE SEQUENCE [LARGE SCALE GENOMIC DNA]</scope>
    <source>
        <strain evidence="3 4">G2-14</strain>
    </source>
</reference>
<dbReference type="GO" id="GO:0016491">
    <property type="term" value="F:oxidoreductase activity"/>
    <property type="evidence" value="ECO:0007669"/>
    <property type="project" value="UniProtKB-KW"/>
</dbReference>
<dbReference type="InterPro" id="IPR036291">
    <property type="entry name" value="NAD(P)-bd_dom_sf"/>
</dbReference>
<name>A0A7D4PWH2_9SPHI</name>
<accession>A0A7D4PWH2</accession>
<dbReference type="PANTHER" id="PTHR43477:SF1">
    <property type="entry name" value="DIHYDROANTICAPSIN 7-DEHYDROGENASE"/>
    <property type="match status" value="1"/>
</dbReference>
<dbReference type="Proteomes" id="UP000505355">
    <property type="component" value="Chromosome"/>
</dbReference>
<evidence type="ECO:0000256" key="1">
    <source>
        <dbReference type="ARBA" id="ARBA00006484"/>
    </source>
</evidence>
<dbReference type="Pfam" id="PF13561">
    <property type="entry name" value="adh_short_C2"/>
    <property type="match status" value="1"/>
</dbReference>
<dbReference type="AlphaFoldDB" id="A0A7D4PWH2"/>
<evidence type="ECO:0000313" key="4">
    <source>
        <dbReference type="Proteomes" id="UP000505355"/>
    </source>
</evidence>
<protein>
    <submittedName>
        <fullName evidence="3">SDR family oxidoreductase</fullName>
    </submittedName>
</protein>
<dbReference type="PANTHER" id="PTHR43477">
    <property type="entry name" value="DIHYDROANTICAPSIN 7-DEHYDROGENASE"/>
    <property type="match status" value="1"/>
</dbReference>
<dbReference type="Gene3D" id="3.40.50.720">
    <property type="entry name" value="NAD(P)-binding Rossmann-like Domain"/>
    <property type="match status" value="1"/>
</dbReference>
<dbReference type="SUPFAM" id="SSF51735">
    <property type="entry name" value="NAD(P)-binding Rossmann-fold domains"/>
    <property type="match status" value="1"/>
</dbReference>
<sequence length="250" mass="26193">MEKQIVSATSAGFLTGKRVLIMGGSSGIGLATAKAAAAEGAQVIIVSGNQQRVNEALQQLPANSVGYAADLSVEEAIKAVITKVGAIDHLVYTAGENIKLGNISDTNIDDARQYFNIRYWGAVSTVKYAAPSINPGGSIVLTSGVASLRPQAGWGMGASICAAMEGFTRAMAVELAPVRINLVSPGFVRSPLWDSIPEADREAMYQSVAQSLPVKHVGMVDEIAQTYLYLMRQTFSTGQCVVVDGGAVLV</sequence>
<comment type="similarity">
    <text evidence="1">Belongs to the short-chain dehydrogenases/reductases (SDR) family.</text>
</comment>
<evidence type="ECO:0000256" key="2">
    <source>
        <dbReference type="ARBA" id="ARBA00023002"/>
    </source>
</evidence>
<organism evidence="3 4">
    <name type="scientific">Mucilaginibacter mali</name>
    <dbReference type="NCBI Taxonomy" id="2740462"/>
    <lineage>
        <taxon>Bacteria</taxon>
        <taxon>Pseudomonadati</taxon>
        <taxon>Bacteroidota</taxon>
        <taxon>Sphingobacteriia</taxon>
        <taxon>Sphingobacteriales</taxon>
        <taxon>Sphingobacteriaceae</taxon>
        <taxon>Mucilaginibacter</taxon>
    </lineage>
</organism>
<dbReference type="RefSeq" id="WP_173416422.1">
    <property type="nucleotide sequence ID" value="NZ_CP054139.1"/>
</dbReference>
<keyword evidence="4" id="KW-1185">Reference proteome</keyword>
<dbReference type="KEGG" id="mmab:HQ865_18985"/>
<dbReference type="InterPro" id="IPR051122">
    <property type="entry name" value="SDR_DHRS6-like"/>
</dbReference>
<keyword evidence="2" id="KW-0560">Oxidoreductase</keyword>
<proteinExistence type="inferred from homology"/>
<dbReference type="EMBL" id="CP054139">
    <property type="protein sequence ID" value="QKJ31763.1"/>
    <property type="molecule type" value="Genomic_DNA"/>
</dbReference>
<dbReference type="InterPro" id="IPR002347">
    <property type="entry name" value="SDR_fam"/>
</dbReference>